<dbReference type="PANTHER" id="PTHR10966">
    <property type="entry name" value="TRANSCRIPTION INITIATION FACTOR IIA SUBUNIT 2"/>
    <property type="match status" value="1"/>
</dbReference>
<feature type="domain" description="Transcription initiation factor IIA gamma subunit C-terminal" evidence="11">
    <location>
        <begin position="67"/>
        <end position="114"/>
    </location>
</feature>
<dbReference type="OrthoDB" id="586585at2759"/>
<evidence type="ECO:0000256" key="5">
    <source>
        <dbReference type="ARBA" id="ARBA00023163"/>
    </source>
</evidence>
<dbReference type="Gene3D" id="1.10.287.190">
    <property type="entry name" value="Transcription factor IIA gamma subunit, alpha-helical domain"/>
    <property type="match status" value="1"/>
</dbReference>
<dbReference type="Proteomes" id="UP000193218">
    <property type="component" value="Unassembled WGS sequence"/>
</dbReference>
<keyword evidence="5 9" id="KW-0804">Transcription</keyword>
<dbReference type="SUPFAM" id="SSF50784">
    <property type="entry name" value="Transcription factor IIA (TFIIA), beta-barrel domain"/>
    <property type="match status" value="1"/>
</dbReference>
<comment type="caution">
    <text evidence="12">The sequence shown here is derived from an EMBL/GenBank/DDBJ whole genome shotgun (WGS) entry which is preliminary data.</text>
</comment>
<evidence type="ECO:0000259" key="10">
    <source>
        <dbReference type="Pfam" id="PF02268"/>
    </source>
</evidence>
<dbReference type="InterPro" id="IPR003194">
    <property type="entry name" value="TFIIA_gsu"/>
</dbReference>
<evidence type="ECO:0000256" key="4">
    <source>
        <dbReference type="ARBA" id="ARBA00023015"/>
    </source>
</evidence>
<evidence type="ECO:0000313" key="12">
    <source>
        <dbReference type="EMBL" id="ORX38814.1"/>
    </source>
</evidence>
<dbReference type="GO" id="GO:0006367">
    <property type="term" value="P:transcription initiation at RNA polymerase II promoter"/>
    <property type="evidence" value="ECO:0007669"/>
    <property type="project" value="InterPro"/>
</dbReference>
<reference evidence="12 13" key="1">
    <citation type="submission" date="2017-03" db="EMBL/GenBank/DDBJ databases">
        <title>Widespread Adenine N6-methylation of Active Genes in Fungi.</title>
        <authorList>
            <consortium name="DOE Joint Genome Institute"/>
            <person name="Mondo S.J."/>
            <person name="Dannebaum R.O."/>
            <person name="Kuo R.C."/>
            <person name="Louie K.B."/>
            <person name="Bewick A.J."/>
            <person name="Labutti K."/>
            <person name="Haridas S."/>
            <person name="Kuo A."/>
            <person name="Salamov A."/>
            <person name="Ahrendt S.R."/>
            <person name="Lau R."/>
            <person name="Bowen B.P."/>
            <person name="Lipzen A."/>
            <person name="Sullivan W."/>
            <person name="Andreopoulos W.B."/>
            <person name="Clum A."/>
            <person name="Lindquist E."/>
            <person name="Daum C."/>
            <person name="Northen T.R."/>
            <person name="Ramamoorthy G."/>
            <person name="Schmitz R.J."/>
            <person name="Gryganskyi A."/>
            <person name="Culley D."/>
            <person name="Magnuson J."/>
            <person name="James T.Y."/>
            <person name="O'Malley M.A."/>
            <person name="Stajich J.E."/>
            <person name="Spatafora J.W."/>
            <person name="Visel A."/>
            <person name="Grigoriev I.V."/>
        </authorList>
    </citation>
    <scope>NUCLEOTIDE SEQUENCE [LARGE SCALE GENOMIC DNA]</scope>
    <source>
        <strain evidence="12 13">NRRL Y-17943</strain>
    </source>
</reference>
<dbReference type="GO" id="GO:0005672">
    <property type="term" value="C:transcription factor TFIIA complex"/>
    <property type="evidence" value="ECO:0007669"/>
    <property type="project" value="InterPro"/>
</dbReference>
<keyword evidence="12" id="KW-0648">Protein biosynthesis</keyword>
<evidence type="ECO:0000256" key="6">
    <source>
        <dbReference type="ARBA" id="ARBA00023242"/>
    </source>
</evidence>
<dbReference type="FunFam" id="1.10.287.190:FF:000001">
    <property type="entry name" value="Transcription initiation factor IIA subunit 2"/>
    <property type="match status" value="1"/>
</dbReference>
<dbReference type="GO" id="GO:0003743">
    <property type="term" value="F:translation initiation factor activity"/>
    <property type="evidence" value="ECO:0007669"/>
    <property type="project" value="UniProtKB-KW"/>
</dbReference>
<evidence type="ECO:0000313" key="13">
    <source>
        <dbReference type="Proteomes" id="UP000193218"/>
    </source>
</evidence>
<evidence type="ECO:0000256" key="2">
    <source>
        <dbReference type="ARBA" id="ARBA00007675"/>
    </source>
</evidence>
<dbReference type="SUPFAM" id="SSF47396">
    <property type="entry name" value="Transcription factor IIA (TFIIA), alpha-helical domain"/>
    <property type="match status" value="1"/>
</dbReference>
<accession>A0A1Y1UMW1</accession>
<evidence type="ECO:0000256" key="3">
    <source>
        <dbReference type="ARBA" id="ARBA00019928"/>
    </source>
</evidence>
<evidence type="ECO:0000259" key="11">
    <source>
        <dbReference type="Pfam" id="PF02751"/>
    </source>
</evidence>
<dbReference type="InterPro" id="IPR009083">
    <property type="entry name" value="TFIIA_a-hlx"/>
</dbReference>
<proteinExistence type="inferred from homology"/>
<dbReference type="InParanoid" id="A0A1Y1UMW1"/>
<protein>
    <recommendedName>
        <fullName evidence="3 9">Transcription initiation factor IIA subunit 2</fullName>
    </recommendedName>
</protein>
<dbReference type="PIRSF" id="PIRSF009415">
    <property type="entry name" value="Hum_TFIIA_gamma"/>
    <property type="match status" value="1"/>
</dbReference>
<gene>
    <name evidence="12" type="ORF">BD324DRAFT_607346</name>
</gene>
<evidence type="ECO:0000256" key="7">
    <source>
        <dbReference type="ARBA" id="ARBA00024733"/>
    </source>
</evidence>
<dbReference type="Pfam" id="PF02268">
    <property type="entry name" value="TFIIA_gamma_N"/>
    <property type="match status" value="1"/>
</dbReference>
<dbReference type="InterPro" id="IPR009088">
    <property type="entry name" value="TFIIA_b-brl"/>
</dbReference>
<dbReference type="FunCoup" id="A0A1Y1UMW1">
    <property type="interactions" value="185"/>
</dbReference>
<dbReference type="STRING" id="4999.A0A1Y1UMW1"/>
<dbReference type="GeneID" id="33555874"/>
<feature type="domain" description="Transcription initiation factor IIA gamma subunit N-terminal" evidence="10">
    <location>
        <begin position="10"/>
        <end position="56"/>
    </location>
</feature>
<evidence type="ECO:0000256" key="8">
    <source>
        <dbReference type="ARBA" id="ARBA00063181"/>
    </source>
</evidence>
<dbReference type="Pfam" id="PF02751">
    <property type="entry name" value="TFIIA_gamma_C"/>
    <property type="match status" value="1"/>
</dbReference>
<keyword evidence="6 9" id="KW-0539">Nucleus</keyword>
<comment type="subunit">
    <text evidence="8">TFIIA is a heterodimer composed of the large TOA1 and the small TOA2 subunits.</text>
</comment>
<dbReference type="AlphaFoldDB" id="A0A1Y1UMW1"/>
<comment type="subcellular location">
    <subcellularLocation>
        <location evidence="1 9">Nucleus</location>
    </subcellularLocation>
</comment>
<dbReference type="InterPro" id="IPR015871">
    <property type="entry name" value="TFIIA_gsu_C"/>
</dbReference>
<dbReference type="RefSeq" id="XP_021872677.1">
    <property type="nucleotide sequence ID" value="XM_022014066.1"/>
</dbReference>
<keyword evidence="13" id="KW-1185">Reference proteome</keyword>
<dbReference type="CDD" id="cd10014">
    <property type="entry name" value="TFIIA_gamma_C"/>
    <property type="match status" value="1"/>
</dbReference>
<dbReference type="EMBL" id="NBSH01000003">
    <property type="protein sequence ID" value="ORX38814.1"/>
    <property type="molecule type" value="Genomic_DNA"/>
</dbReference>
<evidence type="ECO:0000256" key="9">
    <source>
        <dbReference type="PIRNR" id="PIRNR009415"/>
    </source>
</evidence>
<dbReference type="Gene3D" id="2.30.18.10">
    <property type="entry name" value="Transcription factor IIA (TFIIA), beta-barrel domain"/>
    <property type="match status" value="1"/>
</dbReference>
<dbReference type="InterPro" id="IPR015872">
    <property type="entry name" value="TFIIA_gsu_N"/>
</dbReference>
<sequence>MAAPPPGQSYYEFYRGSSIGTALTDSLDELITQGDIPPQLAMRVLQQFDKSLTECLQKGVKTKTSVKGHLATYRLCDDVWTFVVKDPQFRMEGQNHTSFDTVTAPKIKIVACKSGDAPEGKKSGAKAQD</sequence>
<organism evidence="12 13">
    <name type="scientific">Kockovaella imperatae</name>
    <dbReference type="NCBI Taxonomy" id="4999"/>
    <lineage>
        <taxon>Eukaryota</taxon>
        <taxon>Fungi</taxon>
        <taxon>Dikarya</taxon>
        <taxon>Basidiomycota</taxon>
        <taxon>Agaricomycotina</taxon>
        <taxon>Tremellomycetes</taxon>
        <taxon>Tremellales</taxon>
        <taxon>Cuniculitremaceae</taxon>
        <taxon>Kockovaella</taxon>
    </lineage>
</organism>
<name>A0A1Y1UMW1_9TREE</name>
<dbReference type="FunFam" id="2.30.18.10:FF:000003">
    <property type="entry name" value="Transcription initiation factor IIA subunit 2"/>
    <property type="match status" value="1"/>
</dbReference>
<dbReference type="CDD" id="cd10145">
    <property type="entry name" value="TFIIA_gamma_N"/>
    <property type="match status" value="1"/>
</dbReference>
<comment type="function">
    <text evidence="7">TFIIA is a component of the transcription machinery of RNA polymerase II and plays an important role in transcriptional activation. TFIIA in a complex with TBP mediates transcriptional activity.</text>
</comment>
<comment type="similarity">
    <text evidence="2 9">Belongs to the TFIIA subunit 2 family.</text>
</comment>
<keyword evidence="12" id="KW-0396">Initiation factor</keyword>
<keyword evidence="4 9" id="KW-0805">Transcription regulation</keyword>
<evidence type="ECO:0000256" key="1">
    <source>
        <dbReference type="ARBA" id="ARBA00004123"/>
    </source>
</evidence>